<dbReference type="Proteomes" id="UP000270291">
    <property type="component" value="Unassembled WGS sequence"/>
</dbReference>
<keyword evidence="1" id="KW-0732">Signal</keyword>
<feature type="signal peptide" evidence="1">
    <location>
        <begin position="1"/>
        <end position="24"/>
    </location>
</feature>
<accession>A0A428JWE0</accession>
<dbReference type="AlphaFoldDB" id="A0A428JWE0"/>
<sequence>MTFLLYTRLRVLLHCFLIAICTQCGPTVSEEKVQGINRLPGDTLEVTSFNIERKESPALANWSVFESGQEIICVPPAWASHLEDDGQELVLLPPDTPDSTERVTFTRWAKDSPTLDYPSLAYKLVKTAFPGFQQAKVDTVTKLIFQHDFGIERSVGLRAKGRKYNGFCLAYVDDSNVYQFRIILEKNRLSAYKGNLMSDIIGNLQINKQYFMGNANPLKQAVNLR</sequence>
<reference evidence="2 3" key="1">
    <citation type="submission" date="2018-12" db="EMBL/GenBank/DDBJ databases">
        <authorList>
            <person name="Feng G."/>
            <person name="Zhu H."/>
        </authorList>
    </citation>
    <scope>NUCLEOTIDE SEQUENCE [LARGE SCALE GENOMIC DNA]</scope>
    <source>
        <strain evidence="2 3">LMG 26000</strain>
    </source>
</reference>
<dbReference type="OrthoDB" id="880742at2"/>
<proteinExistence type="predicted"/>
<evidence type="ECO:0008006" key="4">
    <source>
        <dbReference type="Google" id="ProtNLM"/>
    </source>
</evidence>
<dbReference type="EMBL" id="RWIU01000012">
    <property type="protein sequence ID" value="RSK38438.1"/>
    <property type="molecule type" value="Genomic_DNA"/>
</dbReference>
<dbReference type="RefSeq" id="WP_125440656.1">
    <property type="nucleotide sequence ID" value="NZ_RWIU01000012.1"/>
</dbReference>
<comment type="caution">
    <text evidence="2">The sequence shown here is derived from an EMBL/GenBank/DDBJ whole genome shotgun (WGS) entry which is preliminary data.</text>
</comment>
<gene>
    <name evidence="2" type="ORF">EI293_21710</name>
</gene>
<evidence type="ECO:0000256" key="1">
    <source>
        <dbReference type="SAM" id="SignalP"/>
    </source>
</evidence>
<organism evidence="2 3">
    <name type="scientific">Hymenobacter perfusus</name>
    <dbReference type="NCBI Taxonomy" id="1236770"/>
    <lineage>
        <taxon>Bacteria</taxon>
        <taxon>Pseudomonadati</taxon>
        <taxon>Bacteroidota</taxon>
        <taxon>Cytophagia</taxon>
        <taxon>Cytophagales</taxon>
        <taxon>Hymenobacteraceae</taxon>
        <taxon>Hymenobacter</taxon>
    </lineage>
</organism>
<keyword evidence="3" id="KW-1185">Reference proteome</keyword>
<evidence type="ECO:0000313" key="2">
    <source>
        <dbReference type="EMBL" id="RSK38438.1"/>
    </source>
</evidence>
<evidence type="ECO:0000313" key="3">
    <source>
        <dbReference type="Proteomes" id="UP000270291"/>
    </source>
</evidence>
<name>A0A428JWE0_9BACT</name>
<feature type="chain" id="PRO_5019480119" description="DUF1795 domain-containing protein" evidence="1">
    <location>
        <begin position="25"/>
        <end position="225"/>
    </location>
</feature>
<protein>
    <recommendedName>
        <fullName evidence="4">DUF1795 domain-containing protein</fullName>
    </recommendedName>
</protein>